<sequence length="1487" mass="167299">MELTENAKPNSLKRSFDSFNSSQHETTEPMDTDTAFAPSDYDMKVFEVAMRRNTIALIDAGPRKNLFVARIIREIGKSLKDNAGGKRLIVFLVPTQYEEIKSRTELHVDEYYGARGVDGWTRENWEKEIHEHDVLIMTPQIFLNALRKSLLSFKTFCFIILDECHRATGKHPYARIMEEFYHKCTKRPKILGMTALSMIRKGFSPINNSKEHIVKLERLLDCRVYMLEDEVEVEECKPTIKPICRFYEPMQPAYLELKAKLQNSWSKFDAVLLGLKKSLPDQYTERSSEYKQLLEKLSNEYTGVLFCLENLGLLCSYEAVKVCMETAPAVQEECEVYKESLVEYEKFLQEALLIIEGSHEYKKLSCLMSGDTLSSGQISSKLLELLELIRSFGKDQEALYIVLFEKIIAAKVIERVVKKIADFSDLNISYLTGRNFSTELPSKAQKVNLLFSTDIIEEGSHVGKFSSVICFDLPKTVGSYVQSRGLAREKDSQYIIMLESALIQEPKFESLMDGNLYRCKLILPPNAAFETAIGPLARKFDLSKQLACLEACKKLHMMGALDDHLVPCYDLSSYKDCASNEKSSNSGAGTTKRKELHGSVTVRNLSGTWGGKPNYAKFHAYKMDFCCSIAEQRYSSFVLLLEMKLDDDVGNLEVDLYLLSKSVKANVSSVGQVYLNPQQMENAKCFQELMFNGLFGKLFVKSSGERKFLLQTEESLWDPSNMYLLLPLDDENATGGQPSQINWTGIESCVSAVEFLTKNALLDFKQPKTNDDPDSSVNITDLVVNDSDCDVIHLANTSATADGLKEMVVVAIHTGRIYSILNTVDNTSSRSPFEGDVDLEYSSYADYYNKKYGIVLKYPEQPLVLLKQSHSSHNLLVDFQNEGPLSKNKTKGGKKVTERKPQQHAHMPPELLVSINIRTDILKPYYLLPSLMHRLESLMLASQLREEISRQAGNITITSSLDYVRDVPFDSRRWTAPGQRSIWSSPCKHGVETAEVPLNDSKFWSDDIKLMLGKPCDMGHRWISSKTVSDCVEALIGAYYVAGGFSAAFCFMRWLGFEIETEHSLVKKAVCASSLYSHGPRDQEIGALESKIGYEFETKGLLIEAVTHESEREQGFCYSYERLEFLGDAVLDVLMTCHLYENNKNVDPGMLTDLRSASVNNDNFALAAVRYNLHTHIRHSSLHIDDQVLSFCESVSRMSTVVLTPDNKAPKVLGDLVESIAGAVLIDSKLDLDKVWRVFKPLLSPIVTPDKLELPPTRELIELCDSLGYFIKEHIARGEIMHAVLKLQLEDVLLEGQGSGPNSKAAKGMAAIHLLKELESRGIKSSKSRQELENVDGPLSPSSADNNISCGSAMEKQKQLQLQPTIKVTSDIENADIPVLPPIEMKKGGPRIALYALCKQQQWPMPTFETTEQKSRKPVIHRTPMQLGDTMGFNSFESRISLTIPDFGKIELTGEARADKKSSYDTAAVLTLHELERRGKITIAKSN</sequence>
<dbReference type="Gene3D" id="3.30.160.20">
    <property type="match status" value="1"/>
</dbReference>
<dbReference type="FunFam" id="2.170.260.10:FF:000004">
    <property type="entry name" value="Dicer-like 104"/>
    <property type="match status" value="1"/>
</dbReference>
<dbReference type="GO" id="GO:0003723">
    <property type="term" value="F:RNA binding"/>
    <property type="evidence" value="ECO:0007669"/>
    <property type="project" value="UniProtKB-UniRule"/>
</dbReference>
<dbReference type="GO" id="GO:0005737">
    <property type="term" value="C:cytoplasm"/>
    <property type="evidence" value="ECO:0007669"/>
    <property type="project" value="TreeGrafter"/>
</dbReference>
<evidence type="ECO:0000256" key="12">
    <source>
        <dbReference type="ARBA" id="ARBA00022884"/>
    </source>
</evidence>
<evidence type="ECO:0000259" key="18">
    <source>
        <dbReference type="PROSITE" id="PS50142"/>
    </source>
</evidence>
<keyword evidence="23" id="KW-1185">Reference proteome</keyword>
<keyword evidence="4" id="KW-0479">Metal-binding</keyword>
<dbReference type="Gene3D" id="3.30.160.380">
    <property type="entry name" value="Dicer dimerisation domain"/>
    <property type="match status" value="1"/>
</dbReference>
<feature type="region of interest" description="Disordered" evidence="16">
    <location>
        <begin position="882"/>
        <end position="905"/>
    </location>
</feature>
<dbReference type="GO" id="GO:0004525">
    <property type="term" value="F:ribonuclease III activity"/>
    <property type="evidence" value="ECO:0007669"/>
    <property type="project" value="InterPro"/>
</dbReference>
<feature type="region of interest" description="Disordered" evidence="16">
    <location>
        <begin position="1323"/>
        <end position="1346"/>
    </location>
</feature>
<dbReference type="Pfam" id="PF03368">
    <property type="entry name" value="Dicer_dimer"/>
    <property type="match status" value="1"/>
</dbReference>
<evidence type="ECO:0000256" key="14">
    <source>
        <dbReference type="ARBA" id="ARBA00035116"/>
    </source>
</evidence>
<feature type="domain" description="DRBM" evidence="17">
    <location>
        <begin position="1284"/>
        <end position="1320"/>
    </location>
</feature>
<dbReference type="InterPro" id="IPR000999">
    <property type="entry name" value="RNase_III_dom"/>
</dbReference>
<dbReference type="Pfam" id="PF00271">
    <property type="entry name" value="Helicase_C"/>
    <property type="match status" value="1"/>
</dbReference>
<evidence type="ECO:0000256" key="13">
    <source>
        <dbReference type="ARBA" id="ARBA00023211"/>
    </source>
</evidence>
<dbReference type="PROSITE" id="PS51192">
    <property type="entry name" value="HELICASE_ATP_BIND_1"/>
    <property type="match status" value="1"/>
</dbReference>
<dbReference type="SUPFAM" id="SSF52540">
    <property type="entry name" value="P-loop containing nucleoside triphosphate hydrolases"/>
    <property type="match status" value="1"/>
</dbReference>
<dbReference type="Pfam" id="PF02170">
    <property type="entry name" value="PAZ"/>
    <property type="match status" value="1"/>
</dbReference>
<comment type="cofactor">
    <cofactor evidence="1">
        <name>Mn(2+)</name>
        <dbReference type="ChEBI" id="CHEBI:29035"/>
    </cofactor>
</comment>
<dbReference type="FunFam" id="1.10.1520.10:FF:000004">
    <property type="entry name" value="Endoribonuclease dicer-like 1"/>
    <property type="match status" value="1"/>
</dbReference>
<dbReference type="GO" id="GO:0046872">
    <property type="term" value="F:metal ion binding"/>
    <property type="evidence" value="ECO:0007669"/>
    <property type="project" value="UniProtKB-KW"/>
</dbReference>
<dbReference type="SMART" id="SM00487">
    <property type="entry name" value="DEXDc"/>
    <property type="match status" value="1"/>
</dbReference>
<evidence type="ECO:0000259" key="19">
    <source>
        <dbReference type="PROSITE" id="PS50821"/>
    </source>
</evidence>
<evidence type="ECO:0000313" key="22">
    <source>
        <dbReference type="EMBL" id="GER32493.1"/>
    </source>
</evidence>
<evidence type="ECO:0000256" key="7">
    <source>
        <dbReference type="ARBA" id="ARBA00022759"/>
    </source>
</evidence>
<dbReference type="PROSITE" id="PS50142">
    <property type="entry name" value="RNASE_3_2"/>
    <property type="match status" value="1"/>
</dbReference>
<dbReference type="PANTHER" id="PTHR14950:SF46">
    <property type="entry name" value="ENDORIBONUCLEASE DICER HOMOLOG 3"/>
    <property type="match status" value="1"/>
</dbReference>
<feature type="domain" description="PAZ" evidence="19">
    <location>
        <begin position="778"/>
        <end position="916"/>
    </location>
</feature>
<dbReference type="InterPro" id="IPR003100">
    <property type="entry name" value="PAZ_dom"/>
</dbReference>
<dbReference type="GO" id="GO:0003677">
    <property type="term" value="F:DNA binding"/>
    <property type="evidence" value="ECO:0007669"/>
    <property type="project" value="InterPro"/>
</dbReference>
<dbReference type="Gene3D" id="1.10.1520.10">
    <property type="entry name" value="Ribonuclease III domain"/>
    <property type="match status" value="2"/>
</dbReference>
<keyword evidence="7" id="KW-0255">Endonuclease</keyword>
<reference evidence="23" key="1">
    <citation type="journal article" date="2019" name="Curr. Biol.">
        <title>Genome Sequence of Striga asiatica Provides Insight into the Evolution of Plant Parasitism.</title>
        <authorList>
            <person name="Yoshida S."/>
            <person name="Kim S."/>
            <person name="Wafula E.K."/>
            <person name="Tanskanen J."/>
            <person name="Kim Y.M."/>
            <person name="Honaas L."/>
            <person name="Yang Z."/>
            <person name="Spallek T."/>
            <person name="Conn C.E."/>
            <person name="Ichihashi Y."/>
            <person name="Cheong K."/>
            <person name="Cui S."/>
            <person name="Der J.P."/>
            <person name="Gundlach H."/>
            <person name="Jiao Y."/>
            <person name="Hori C."/>
            <person name="Ishida J.K."/>
            <person name="Kasahara H."/>
            <person name="Kiba T."/>
            <person name="Kim M.S."/>
            <person name="Koo N."/>
            <person name="Laohavisit A."/>
            <person name="Lee Y.H."/>
            <person name="Lumba S."/>
            <person name="McCourt P."/>
            <person name="Mortimer J.C."/>
            <person name="Mutuku J.M."/>
            <person name="Nomura T."/>
            <person name="Sasaki-Sekimoto Y."/>
            <person name="Seto Y."/>
            <person name="Wang Y."/>
            <person name="Wakatake T."/>
            <person name="Sakakibara H."/>
            <person name="Demura T."/>
            <person name="Yamaguchi S."/>
            <person name="Yoneyama K."/>
            <person name="Manabe R.I."/>
            <person name="Nelson D.C."/>
            <person name="Schulman A.H."/>
            <person name="Timko M.P."/>
            <person name="dePamphilis C.W."/>
            <person name="Choi D."/>
            <person name="Shirasu K."/>
        </authorList>
    </citation>
    <scope>NUCLEOTIDE SEQUENCE [LARGE SCALE GENOMIC DNA]</scope>
    <source>
        <strain evidence="23">cv. UVA1</strain>
    </source>
</reference>
<keyword evidence="13" id="KW-0464">Manganese</keyword>
<comment type="similarity">
    <text evidence="14">Belongs to the helicase family. Dicer subfamily.</text>
</comment>
<dbReference type="CDD" id="cd00593">
    <property type="entry name" value="RIBOc"/>
    <property type="match status" value="2"/>
</dbReference>
<dbReference type="Pfam" id="PF00636">
    <property type="entry name" value="Ribonuclease_3"/>
    <property type="match status" value="1"/>
</dbReference>
<dbReference type="GO" id="GO:0030422">
    <property type="term" value="P:siRNA processing"/>
    <property type="evidence" value="ECO:0007669"/>
    <property type="project" value="TreeGrafter"/>
</dbReference>
<evidence type="ECO:0000259" key="20">
    <source>
        <dbReference type="PROSITE" id="PS51192"/>
    </source>
</evidence>
<dbReference type="GO" id="GO:0005524">
    <property type="term" value="F:ATP binding"/>
    <property type="evidence" value="ECO:0007669"/>
    <property type="project" value="UniProtKB-KW"/>
</dbReference>
<dbReference type="SUPFAM" id="SSF69065">
    <property type="entry name" value="RNase III domain-like"/>
    <property type="match status" value="2"/>
</dbReference>
<evidence type="ECO:0000256" key="11">
    <source>
        <dbReference type="ARBA" id="ARBA00022842"/>
    </source>
</evidence>
<dbReference type="InterPro" id="IPR038248">
    <property type="entry name" value="Dicer_dimer_sf"/>
</dbReference>
<dbReference type="PANTHER" id="PTHR14950">
    <property type="entry name" value="DICER-RELATED"/>
    <property type="match status" value="1"/>
</dbReference>
<dbReference type="InterPro" id="IPR006935">
    <property type="entry name" value="Helicase/UvrB_N"/>
</dbReference>
<protein>
    <submittedName>
        <fullName evidence="22">Dicer-like 3</fullName>
    </submittedName>
</protein>
<dbReference type="Gene3D" id="3.40.50.300">
    <property type="entry name" value="P-loop containing nucleotide triphosphate hydrolases"/>
    <property type="match status" value="2"/>
</dbReference>
<evidence type="ECO:0000256" key="2">
    <source>
        <dbReference type="ARBA" id="ARBA00001946"/>
    </source>
</evidence>
<dbReference type="EMBL" id="BKCP01004616">
    <property type="protein sequence ID" value="GER32493.1"/>
    <property type="molecule type" value="Genomic_DNA"/>
</dbReference>
<keyword evidence="8" id="KW-0378">Hydrolase</keyword>
<dbReference type="InterPro" id="IPR014001">
    <property type="entry name" value="Helicase_ATP-bd"/>
</dbReference>
<comment type="caution">
    <text evidence="22">The sequence shown here is derived from an EMBL/GenBank/DDBJ whole genome shotgun (WGS) entry which is preliminary data.</text>
</comment>
<dbReference type="InterPro" id="IPR036085">
    <property type="entry name" value="PAZ_dom_sf"/>
</dbReference>
<dbReference type="InterPro" id="IPR036389">
    <property type="entry name" value="RNase_III_sf"/>
</dbReference>
<dbReference type="PROSITE" id="PS50137">
    <property type="entry name" value="DS_RBD"/>
    <property type="match status" value="1"/>
</dbReference>
<dbReference type="OrthoDB" id="6513042at2759"/>
<dbReference type="PROSITE" id="PS50821">
    <property type="entry name" value="PAZ"/>
    <property type="match status" value="1"/>
</dbReference>
<evidence type="ECO:0000256" key="10">
    <source>
        <dbReference type="ARBA" id="ARBA00022840"/>
    </source>
</evidence>
<dbReference type="GO" id="GO:0005634">
    <property type="term" value="C:nucleus"/>
    <property type="evidence" value="ECO:0007669"/>
    <property type="project" value="TreeGrafter"/>
</dbReference>
<dbReference type="SMART" id="SM00535">
    <property type="entry name" value="RIBOc"/>
    <property type="match status" value="1"/>
</dbReference>
<evidence type="ECO:0000256" key="1">
    <source>
        <dbReference type="ARBA" id="ARBA00001936"/>
    </source>
</evidence>
<evidence type="ECO:0000256" key="6">
    <source>
        <dbReference type="ARBA" id="ARBA00022741"/>
    </source>
</evidence>
<evidence type="ECO:0000259" key="17">
    <source>
        <dbReference type="PROSITE" id="PS50137"/>
    </source>
</evidence>
<organism evidence="22 23">
    <name type="scientific">Striga asiatica</name>
    <name type="common">Asiatic witchweed</name>
    <name type="synonym">Buchnera asiatica</name>
    <dbReference type="NCBI Taxonomy" id="4170"/>
    <lineage>
        <taxon>Eukaryota</taxon>
        <taxon>Viridiplantae</taxon>
        <taxon>Streptophyta</taxon>
        <taxon>Embryophyta</taxon>
        <taxon>Tracheophyta</taxon>
        <taxon>Spermatophyta</taxon>
        <taxon>Magnoliopsida</taxon>
        <taxon>eudicotyledons</taxon>
        <taxon>Gunneridae</taxon>
        <taxon>Pentapetalae</taxon>
        <taxon>asterids</taxon>
        <taxon>lamiids</taxon>
        <taxon>Lamiales</taxon>
        <taxon>Orobanchaceae</taxon>
        <taxon>Buchnereae</taxon>
        <taxon>Striga</taxon>
    </lineage>
</organism>
<feature type="domain" description="RNase III" evidence="18">
    <location>
        <begin position="1085"/>
        <end position="1229"/>
    </location>
</feature>
<dbReference type="InterPro" id="IPR027417">
    <property type="entry name" value="P-loop_NTPase"/>
</dbReference>
<proteinExistence type="inferred from homology"/>
<evidence type="ECO:0000256" key="8">
    <source>
        <dbReference type="ARBA" id="ARBA00022801"/>
    </source>
</evidence>
<keyword evidence="10" id="KW-0067">ATP-binding</keyword>
<evidence type="ECO:0000256" key="3">
    <source>
        <dbReference type="ARBA" id="ARBA00022722"/>
    </source>
</evidence>
<keyword evidence="5" id="KW-0677">Repeat</keyword>
<dbReference type="SMART" id="SM00949">
    <property type="entry name" value="PAZ"/>
    <property type="match status" value="1"/>
</dbReference>
<evidence type="ECO:0000256" key="15">
    <source>
        <dbReference type="PROSITE-ProRule" id="PRU00657"/>
    </source>
</evidence>
<feature type="region of interest" description="Disordered" evidence="16">
    <location>
        <begin position="1"/>
        <end position="35"/>
    </location>
</feature>
<dbReference type="SUPFAM" id="SSF101690">
    <property type="entry name" value="PAZ domain"/>
    <property type="match status" value="1"/>
</dbReference>
<evidence type="ECO:0000313" key="23">
    <source>
        <dbReference type="Proteomes" id="UP000325081"/>
    </source>
</evidence>
<keyword evidence="3" id="KW-0540">Nuclease</keyword>
<dbReference type="PROSITE" id="PS00517">
    <property type="entry name" value="RNASE_3_1"/>
    <property type="match status" value="1"/>
</dbReference>
<keyword evidence="12 15" id="KW-0694">RNA-binding</keyword>
<feature type="compositionally biased region" description="Basic and acidic residues" evidence="16">
    <location>
        <begin position="1323"/>
        <end position="1332"/>
    </location>
</feature>
<dbReference type="Pfam" id="PF04851">
    <property type="entry name" value="ResIII"/>
    <property type="match status" value="1"/>
</dbReference>
<comment type="cofactor">
    <cofactor evidence="2">
        <name>Mg(2+)</name>
        <dbReference type="ChEBI" id="CHEBI:18420"/>
    </cofactor>
</comment>
<gene>
    <name evidence="22" type="ORF">STAS_08561</name>
</gene>
<dbReference type="Proteomes" id="UP000325081">
    <property type="component" value="Unassembled WGS sequence"/>
</dbReference>
<keyword evidence="6" id="KW-0547">Nucleotide-binding</keyword>
<keyword evidence="9" id="KW-0347">Helicase</keyword>
<evidence type="ECO:0000256" key="9">
    <source>
        <dbReference type="ARBA" id="ARBA00022806"/>
    </source>
</evidence>
<dbReference type="PROSITE" id="PS51327">
    <property type="entry name" value="DICER_DSRBF"/>
    <property type="match status" value="1"/>
</dbReference>
<keyword evidence="11" id="KW-0460">Magnesium</keyword>
<dbReference type="InterPro" id="IPR001650">
    <property type="entry name" value="Helicase_C-like"/>
</dbReference>
<evidence type="ECO:0000259" key="21">
    <source>
        <dbReference type="PROSITE" id="PS51327"/>
    </source>
</evidence>
<evidence type="ECO:0000256" key="16">
    <source>
        <dbReference type="SAM" id="MobiDB-lite"/>
    </source>
</evidence>
<accession>A0A5A7PI03</accession>
<feature type="compositionally biased region" description="Polar residues" evidence="16">
    <location>
        <begin position="7"/>
        <end position="24"/>
    </location>
</feature>
<dbReference type="InterPro" id="IPR005034">
    <property type="entry name" value="Dicer_dimerisation"/>
</dbReference>
<dbReference type="GO" id="GO:0004386">
    <property type="term" value="F:helicase activity"/>
    <property type="evidence" value="ECO:0007669"/>
    <property type="project" value="UniProtKB-KW"/>
</dbReference>
<dbReference type="Gene3D" id="2.170.260.10">
    <property type="entry name" value="paz domain"/>
    <property type="match status" value="1"/>
</dbReference>
<feature type="domain" description="Helicase ATP-binding" evidence="20">
    <location>
        <begin position="45"/>
        <end position="195"/>
    </location>
</feature>
<evidence type="ECO:0000256" key="5">
    <source>
        <dbReference type="ARBA" id="ARBA00022737"/>
    </source>
</evidence>
<evidence type="ECO:0000256" key="4">
    <source>
        <dbReference type="ARBA" id="ARBA00022723"/>
    </source>
</evidence>
<feature type="domain" description="Dicer dsRNA-binding fold" evidence="21">
    <location>
        <begin position="483"/>
        <end position="575"/>
    </location>
</feature>
<dbReference type="InterPro" id="IPR014720">
    <property type="entry name" value="dsRBD_dom"/>
</dbReference>
<name>A0A5A7PI03_STRAF</name>